<keyword evidence="6 11" id="KW-0472">Membrane</keyword>
<feature type="compositionally biased region" description="Low complexity" evidence="10">
    <location>
        <begin position="773"/>
        <end position="798"/>
    </location>
</feature>
<dbReference type="InterPro" id="IPR036055">
    <property type="entry name" value="LDL_receptor-like_sf"/>
</dbReference>
<feature type="domain" description="FZ" evidence="12">
    <location>
        <begin position="533"/>
        <end position="633"/>
    </location>
</feature>
<keyword evidence="3" id="KW-0677">Repeat</keyword>
<evidence type="ECO:0000313" key="13">
    <source>
        <dbReference type="EMBL" id="KOB73623.1"/>
    </source>
</evidence>
<dbReference type="CDD" id="cd00112">
    <property type="entry name" value="LDLa"/>
    <property type="match status" value="3"/>
</dbReference>
<evidence type="ECO:0000256" key="6">
    <source>
        <dbReference type="ARBA" id="ARBA00023136"/>
    </source>
</evidence>
<feature type="compositionally biased region" description="Basic and acidic residues" evidence="10">
    <location>
        <begin position="799"/>
        <end position="819"/>
    </location>
</feature>
<proteinExistence type="predicted"/>
<feature type="disulfide bond" evidence="9">
    <location>
        <begin position="950"/>
        <end position="965"/>
    </location>
</feature>
<feature type="disulfide bond" evidence="9">
    <location>
        <begin position="644"/>
        <end position="662"/>
    </location>
</feature>
<reference evidence="13 14" key="1">
    <citation type="journal article" date="2015" name="Genome Biol. Evol.">
        <title>The genome of winter moth (Operophtera brumata) provides a genomic perspective on sexual dimorphism and phenology.</title>
        <authorList>
            <person name="Derks M.F."/>
            <person name="Smit S."/>
            <person name="Salis L."/>
            <person name="Schijlen E."/>
            <person name="Bossers A."/>
            <person name="Mateman C."/>
            <person name="Pijl A.S."/>
            <person name="de Ridder D."/>
            <person name="Groenen M.A."/>
            <person name="Visser M.E."/>
            <person name="Megens H.J."/>
        </authorList>
    </citation>
    <scope>NUCLEOTIDE SEQUENCE [LARGE SCALE GENOMIC DNA]</scope>
    <source>
        <strain evidence="13">WM2013NL</strain>
        <tissue evidence="13">Head and thorax</tissue>
    </source>
</reference>
<dbReference type="InterPro" id="IPR023415">
    <property type="entry name" value="LDLR_class-A_CS"/>
</dbReference>
<feature type="compositionally biased region" description="Basic and acidic residues" evidence="10">
    <location>
        <begin position="20"/>
        <end position="31"/>
    </location>
</feature>
<evidence type="ECO:0000259" key="12">
    <source>
        <dbReference type="PROSITE" id="PS50038"/>
    </source>
</evidence>
<dbReference type="InterPro" id="IPR050685">
    <property type="entry name" value="LDLR"/>
</dbReference>
<dbReference type="SUPFAM" id="SSF63501">
    <property type="entry name" value="Frizzled cysteine-rich domain"/>
    <property type="match status" value="1"/>
</dbReference>
<keyword evidence="5 11" id="KW-1133">Transmembrane helix</keyword>
<dbReference type="InterPro" id="IPR036790">
    <property type="entry name" value="Frizzled_dom_sf"/>
</dbReference>
<dbReference type="AlphaFoldDB" id="A0A0L7LDM0"/>
<name>A0A0L7LDM0_OPEBR</name>
<feature type="region of interest" description="Disordered" evidence="10">
    <location>
        <begin position="1"/>
        <end position="41"/>
    </location>
</feature>
<organism evidence="13 14">
    <name type="scientific">Operophtera brumata</name>
    <name type="common">Winter moth</name>
    <name type="synonym">Phalaena brumata</name>
    <dbReference type="NCBI Taxonomy" id="104452"/>
    <lineage>
        <taxon>Eukaryota</taxon>
        <taxon>Metazoa</taxon>
        <taxon>Ecdysozoa</taxon>
        <taxon>Arthropoda</taxon>
        <taxon>Hexapoda</taxon>
        <taxon>Insecta</taxon>
        <taxon>Pterygota</taxon>
        <taxon>Neoptera</taxon>
        <taxon>Endopterygota</taxon>
        <taxon>Lepidoptera</taxon>
        <taxon>Glossata</taxon>
        <taxon>Ditrysia</taxon>
        <taxon>Geometroidea</taxon>
        <taxon>Geometridae</taxon>
        <taxon>Larentiinae</taxon>
        <taxon>Operophtera</taxon>
    </lineage>
</organism>
<feature type="transmembrane region" description="Helical" evidence="11">
    <location>
        <begin position="215"/>
        <end position="234"/>
    </location>
</feature>
<feature type="compositionally biased region" description="Basic and acidic residues" evidence="10">
    <location>
        <begin position="845"/>
        <end position="854"/>
    </location>
</feature>
<dbReference type="PROSITE" id="PS01209">
    <property type="entry name" value="LDLRA_1"/>
    <property type="match status" value="2"/>
</dbReference>
<protein>
    <recommendedName>
        <fullName evidence="12">FZ domain-containing protein</fullName>
    </recommendedName>
</protein>
<dbReference type="Gene3D" id="1.10.2000.10">
    <property type="entry name" value="Frizzled cysteine-rich domain"/>
    <property type="match status" value="1"/>
</dbReference>
<dbReference type="Pfam" id="PF01392">
    <property type="entry name" value="Fz"/>
    <property type="match status" value="1"/>
</dbReference>
<sequence length="967" mass="108028">MVNGNYVLYGDRPSSDTETIDDHVHTRTTERKNRRKSNRTANELQRTLNMAQLDNETDSVKYEKNIKEPRLLRYVSTADVKENFVNEKFETYDLKPTEERPRRYSFQKKPKNPADGSVNYAYSRSSSSCSSPVINLPKIPEHEEQYGTYRVRSVPRPTVGTNISYESKMDNYFTKSNDGKIFTTKGTHPDSLYRVPASSSVGGDTMARVLRVLRWPVALVATCIALAVLVYFLIPVREDHGLIAVNKTYWEPVAVGASYGGREQKHNPKPDILPHPHDTKTPEIDFYDAENEKVVFSSILDSTNETNHRKLPIQPVFPIHITPEVQYGNEKADSEKLRTAKTFKKVSVFPQDSTVKPHITQKPEKPLAVYFSEGNAETTTTSETITRAETINEFTNYGGDKPTTQIIEEVSKSYGTINKDPSTKPFNVKQYLVTEPKIPQQVQKFYSQQPLNVNVNFSSGHSNLFGISIEDAETMKATTQNSLYSTRVSPTLPTWRDGDDTTTKKYSVNVNYEGKSLKLNELHQVSENNQSSPLCRGVLPYDLASSPATISGVKVTSLLPQIEYLVGTNCSDRVKHFMCALMEPECSPPPYAPKMPCYNLCKAIVLSCEGSIPLKLDPAFNCAQYSQTNCVGARTPCYPEEFECGDQSCVSKDWICDGTQDCPGGEDETSCDVCDKNKFRCRSGTCILKRWLCDGYADCPGGEDEIDGCDHHVAGDLGDEAAGSAPAPAVRRPNRLPAASRMRELNKSGEPDSSKELLITSDSNNAFKRNFTRRPSPSRLSPYSRLTVTQSEPSSESISSRKFEPRQKPEEVKLAQKPENTESLEEINIGVLGFLEDIKKTNEELPLKNTEQKPRSRMRSSSTAATLTRLDKSINKLEKVINGAALLQKAAAEEESDYTEPNGTTIEMEEHMTRRPKIRKDSSISSHVSPCPSGELRCVDGRCITLAQLCDGTIDCTDHADEDNCYT</sequence>
<feature type="disulfide bond" evidence="8">
    <location>
        <begin position="570"/>
        <end position="608"/>
    </location>
</feature>
<dbReference type="PANTHER" id="PTHR24270:SF57">
    <property type="entry name" value="FI24007P1"/>
    <property type="match status" value="1"/>
</dbReference>
<feature type="disulfide bond" evidence="9">
    <location>
        <begin position="681"/>
        <end position="699"/>
    </location>
</feature>
<evidence type="ECO:0000256" key="11">
    <source>
        <dbReference type="SAM" id="Phobius"/>
    </source>
</evidence>
<dbReference type="InterPro" id="IPR002172">
    <property type="entry name" value="LDrepeatLR_classA_rpt"/>
</dbReference>
<feature type="disulfide bond" evidence="9">
    <location>
        <begin position="931"/>
        <end position="943"/>
    </location>
</feature>
<dbReference type="PRINTS" id="PR00261">
    <property type="entry name" value="LDLRECEPTOR"/>
</dbReference>
<keyword evidence="14" id="KW-1185">Reference proteome</keyword>
<comment type="caution">
    <text evidence="13">The sequence shown here is derived from an EMBL/GenBank/DDBJ whole genome shotgun (WGS) entry which is preliminary data.</text>
</comment>
<keyword evidence="2 11" id="KW-0812">Transmembrane</keyword>
<evidence type="ECO:0000256" key="2">
    <source>
        <dbReference type="ARBA" id="ARBA00022692"/>
    </source>
</evidence>
<dbReference type="PROSITE" id="PS50068">
    <property type="entry name" value="LDLRA_2"/>
    <property type="match status" value="3"/>
</dbReference>
<evidence type="ECO:0000256" key="9">
    <source>
        <dbReference type="PROSITE-ProRule" id="PRU00124"/>
    </source>
</evidence>
<feature type="disulfide bond" evidence="9">
    <location>
        <begin position="938"/>
        <end position="956"/>
    </location>
</feature>
<comment type="caution">
    <text evidence="9">Lacks conserved residue(s) required for the propagation of feature annotation.</text>
</comment>
<dbReference type="SUPFAM" id="SSF57424">
    <property type="entry name" value="LDL receptor-like module"/>
    <property type="match status" value="3"/>
</dbReference>
<comment type="subcellular location">
    <subcellularLocation>
        <location evidence="1">Cell membrane</location>
        <topology evidence="1">Single-pass type II membrane protein</topology>
    </subcellularLocation>
</comment>
<dbReference type="GO" id="GO:0016192">
    <property type="term" value="P:vesicle-mediated transport"/>
    <property type="evidence" value="ECO:0007669"/>
    <property type="project" value="UniProtKB-ARBA"/>
</dbReference>
<evidence type="ECO:0000256" key="8">
    <source>
        <dbReference type="PROSITE-ProRule" id="PRU00090"/>
    </source>
</evidence>
<feature type="disulfide bond" evidence="9">
    <location>
        <begin position="637"/>
        <end position="649"/>
    </location>
</feature>
<evidence type="ECO:0000256" key="3">
    <source>
        <dbReference type="ARBA" id="ARBA00022737"/>
    </source>
</evidence>
<feature type="region of interest" description="Disordered" evidence="10">
    <location>
        <begin position="766"/>
        <end position="819"/>
    </location>
</feature>
<keyword evidence="7 9" id="KW-1015">Disulfide bond</keyword>
<dbReference type="EMBL" id="JTDY01001535">
    <property type="protein sequence ID" value="KOB73623.1"/>
    <property type="molecule type" value="Genomic_DNA"/>
</dbReference>
<dbReference type="SMART" id="SM00192">
    <property type="entry name" value="LDLa"/>
    <property type="match status" value="3"/>
</dbReference>
<keyword evidence="4" id="KW-0735">Signal-anchor</keyword>
<dbReference type="PROSITE" id="PS50038">
    <property type="entry name" value="FZ"/>
    <property type="match status" value="1"/>
</dbReference>
<feature type="disulfide bond" evidence="9">
    <location>
        <begin position="674"/>
        <end position="686"/>
    </location>
</feature>
<evidence type="ECO:0000256" key="1">
    <source>
        <dbReference type="ARBA" id="ARBA00004401"/>
    </source>
</evidence>
<evidence type="ECO:0000256" key="5">
    <source>
        <dbReference type="ARBA" id="ARBA00022989"/>
    </source>
</evidence>
<dbReference type="CDD" id="cd07066">
    <property type="entry name" value="CRD_FZ"/>
    <property type="match status" value="1"/>
</dbReference>
<gene>
    <name evidence="13" type="ORF">OBRU01_10394</name>
</gene>
<dbReference type="InterPro" id="IPR020067">
    <property type="entry name" value="Frizzled_dom"/>
</dbReference>
<dbReference type="Gene3D" id="4.10.400.10">
    <property type="entry name" value="Low-density Lipoprotein Receptor"/>
    <property type="match status" value="3"/>
</dbReference>
<evidence type="ECO:0000313" key="14">
    <source>
        <dbReference type="Proteomes" id="UP000037510"/>
    </source>
</evidence>
<accession>A0A0L7LDM0</accession>
<dbReference type="Proteomes" id="UP000037510">
    <property type="component" value="Unassembled WGS sequence"/>
</dbReference>
<evidence type="ECO:0000256" key="7">
    <source>
        <dbReference type="ARBA" id="ARBA00023157"/>
    </source>
</evidence>
<dbReference type="PANTHER" id="PTHR24270">
    <property type="entry name" value="LOW-DENSITY LIPOPROTEIN RECEPTOR-RELATED"/>
    <property type="match status" value="1"/>
</dbReference>
<evidence type="ECO:0000256" key="4">
    <source>
        <dbReference type="ARBA" id="ARBA00022968"/>
    </source>
</evidence>
<feature type="disulfide bond" evidence="9">
    <location>
        <begin position="656"/>
        <end position="671"/>
    </location>
</feature>
<dbReference type="Pfam" id="PF00057">
    <property type="entry name" value="Ldl_recept_a"/>
    <property type="match status" value="3"/>
</dbReference>
<dbReference type="STRING" id="104452.A0A0L7LDM0"/>
<evidence type="ECO:0000256" key="10">
    <source>
        <dbReference type="SAM" id="MobiDB-lite"/>
    </source>
</evidence>
<feature type="region of interest" description="Disordered" evidence="10">
    <location>
        <begin position="845"/>
        <end position="865"/>
    </location>
</feature>
<dbReference type="GO" id="GO:0005886">
    <property type="term" value="C:plasma membrane"/>
    <property type="evidence" value="ECO:0007669"/>
    <property type="project" value="UniProtKB-SubCell"/>
</dbReference>